<dbReference type="GeneID" id="106511908"/>
<proteinExistence type="predicted"/>
<keyword evidence="2" id="KW-0009">Actin-binding</keyword>
<dbReference type="GO" id="GO:0071691">
    <property type="term" value="P:cardiac muscle thin filament assembly"/>
    <property type="evidence" value="ECO:0007669"/>
    <property type="project" value="TreeGrafter"/>
</dbReference>
<dbReference type="PANTHER" id="PTHR11039:SF48">
    <property type="entry name" value="NEBULETTE"/>
    <property type="match status" value="1"/>
</dbReference>
<gene>
    <name evidence="4" type="primary">LOC106511908</name>
</gene>
<feature type="non-terminal residue" evidence="4">
    <location>
        <position position="265"/>
    </location>
</feature>
<dbReference type="KEGG" id="alim:106511908"/>
<dbReference type="AlphaFoldDB" id="A0A2I4AKP2"/>
<dbReference type="InterPro" id="IPR055297">
    <property type="entry name" value="NEBU/NEBL"/>
</dbReference>
<name>A0A2I4AKP2_AUSLI</name>
<dbReference type="GO" id="GO:0030018">
    <property type="term" value="C:Z disc"/>
    <property type="evidence" value="ECO:0007669"/>
    <property type="project" value="InterPro"/>
</dbReference>
<dbReference type="OrthoDB" id="8430129at2759"/>
<dbReference type="SMART" id="SM00227">
    <property type="entry name" value="NEBU"/>
    <property type="match status" value="7"/>
</dbReference>
<evidence type="ECO:0000313" key="3">
    <source>
        <dbReference type="Proteomes" id="UP000192220"/>
    </source>
</evidence>
<evidence type="ECO:0000256" key="2">
    <source>
        <dbReference type="ARBA" id="ARBA00023203"/>
    </source>
</evidence>
<organism evidence="3 4">
    <name type="scientific">Austrofundulus limnaeus</name>
    <name type="common">Annual killifish</name>
    <dbReference type="NCBI Taxonomy" id="52670"/>
    <lineage>
        <taxon>Eukaryota</taxon>
        <taxon>Metazoa</taxon>
        <taxon>Chordata</taxon>
        <taxon>Craniata</taxon>
        <taxon>Vertebrata</taxon>
        <taxon>Euteleostomi</taxon>
        <taxon>Actinopterygii</taxon>
        <taxon>Neopterygii</taxon>
        <taxon>Teleostei</taxon>
        <taxon>Neoteleostei</taxon>
        <taxon>Acanthomorphata</taxon>
        <taxon>Ovalentaria</taxon>
        <taxon>Atherinomorphae</taxon>
        <taxon>Cyprinodontiformes</taxon>
        <taxon>Rivulidae</taxon>
        <taxon>Austrofundulus</taxon>
    </lineage>
</organism>
<evidence type="ECO:0000256" key="1">
    <source>
        <dbReference type="ARBA" id="ARBA00022737"/>
    </source>
</evidence>
<protein>
    <submittedName>
        <fullName evidence="4">Nebulette</fullName>
    </submittedName>
</protein>
<dbReference type="Pfam" id="PF00880">
    <property type="entry name" value="Nebulin"/>
    <property type="match status" value="3"/>
</dbReference>
<dbReference type="InterPro" id="IPR000900">
    <property type="entry name" value="Nebulin_repeat"/>
</dbReference>
<accession>A0A2I4AKP2</accession>
<dbReference type="PANTHER" id="PTHR11039">
    <property type="entry name" value="NEBULIN"/>
    <property type="match status" value="1"/>
</dbReference>
<dbReference type="GO" id="GO:0051015">
    <property type="term" value="F:actin filament binding"/>
    <property type="evidence" value="ECO:0007669"/>
    <property type="project" value="InterPro"/>
</dbReference>
<dbReference type="STRING" id="52670.A0A2I4AKP2"/>
<sequence>MAETHSQNKYKEAGKKELVKSLYSQLPETKETQHAKELTQLYSQNVYRQEGRKEVAQSLYAHMPQTIETVFAQEVTKAQSDKFYKDKYNREKGKSSYTNMKTLPQVEHAMEVTKNQSDVGYRRAKEELHLYNTAPDRPDIVNATNAAKLASDVAYKSKSSQPVYSDGSVLDRPDILHATEVSKLASQVKYKEVFDRQLKGQKPHYNPLDCVSFRQTQAAAALASQVKYKNNQKPEGSSDLPNLLQLEHVLQASKLQSNVEYKKKY</sequence>
<dbReference type="RefSeq" id="XP_013856085.1">
    <property type="nucleotide sequence ID" value="XM_014000631.1"/>
</dbReference>
<evidence type="ECO:0000313" key="4">
    <source>
        <dbReference type="RefSeq" id="XP_013856085.1"/>
    </source>
</evidence>
<keyword evidence="3" id="KW-1185">Reference proteome</keyword>
<dbReference type="PROSITE" id="PS51216">
    <property type="entry name" value="NEBULIN"/>
    <property type="match status" value="4"/>
</dbReference>
<dbReference type="Proteomes" id="UP000192220">
    <property type="component" value="Unplaced"/>
</dbReference>
<dbReference type="InParanoid" id="A0A2I4AKP2"/>
<reference evidence="4" key="1">
    <citation type="submission" date="2025-08" db="UniProtKB">
        <authorList>
            <consortium name="RefSeq"/>
        </authorList>
    </citation>
    <scope>IDENTIFICATION</scope>
</reference>
<keyword evidence="1" id="KW-0677">Repeat</keyword>